<dbReference type="EMBL" id="FCOX02000037">
    <property type="protein sequence ID" value="SAK98168.1"/>
    <property type="molecule type" value="Genomic_DNA"/>
</dbReference>
<evidence type="ECO:0000313" key="2">
    <source>
        <dbReference type="Proteomes" id="UP000071859"/>
    </source>
</evidence>
<name>A0A158DUB4_9BURK</name>
<dbReference type="OrthoDB" id="9035471at2"/>
<gene>
    <name evidence="1" type="ORF">AWB78_05625</name>
</gene>
<comment type="caution">
    <text evidence="1">The sequence shown here is derived from an EMBL/GenBank/DDBJ whole genome shotgun (WGS) entry which is preliminary data.</text>
</comment>
<proteinExistence type="predicted"/>
<keyword evidence="2" id="KW-1185">Reference proteome</keyword>
<dbReference type="RefSeq" id="WP_157697635.1">
    <property type="nucleotide sequence ID" value="NZ_FCOX02000037.1"/>
</dbReference>
<dbReference type="Proteomes" id="UP000071859">
    <property type="component" value="Unassembled WGS sequence"/>
</dbReference>
<dbReference type="AlphaFoldDB" id="A0A158DUB4"/>
<protein>
    <submittedName>
        <fullName evidence="1">Uncharacterized protein</fullName>
    </submittedName>
</protein>
<sequence>MQIRTSYLDRDLLNPRFRDFTISANRALHFRRDRRGHDSPITFGSVPGATSRSILVAAPVRTGRRVLADLIEAMFGREPAVHRISLGGGQTEVVQLHLVRVVWPVHGSVHEFANAVLAAFDAALDTDYARLAATPLFSDRHLLVVVRCLAVVTNLGLLVVERINAAEAITKAAALTWSAIAEFTRMTGIPVLCMATPGAALAALRSGLSCNAPFEICPSESCTDDFWLQVCGSIYAFTVGTVYPGPMPNWLPKAAHRLTHGYPGLTSKVLTSMAVESAAASDARTITRNMLTSSGKRALVLDQPSLDQIAAFRRRRGERLPDVRIFGDWLPLHEFQSSPFTSVPK</sequence>
<accession>A0A158DUB4</accession>
<evidence type="ECO:0000313" key="1">
    <source>
        <dbReference type="EMBL" id="SAK98168.1"/>
    </source>
</evidence>
<reference evidence="1" key="1">
    <citation type="submission" date="2016-01" db="EMBL/GenBank/DDBJ databases">
        <authorList>
            <person name="Peeters C."/>
        </authorList>
    </citation>
    <scope>NUCLEOTIDE SEQUENCE</scope>
    <source>
        <strain evidence="1">LMG 29321</strain>
    </source>
</reference>
<organism evidence="1 2">
    <name type="scientific">Caballeronia calidae</name>
    <dbReference type="NCBI Taxonomy" id="1777139"/>
    <lineage>
        <taxon>Bacteria</taxon>
        <taxon>Pseudomonadati</taxon>
        <taxon>Pseudomonadota</taxon>
        <taxon>Betaproteobacteria</taxon>
        <taxon>Burkholderiales</taxon>
        <taxon>Burkholderiaceae</taxon>
        <taxon>Caballeronia</taxon>
    </lineage>
</organism>